<dbReference type="EMBL" id="BGPR01034631">
    <property type="protein sequence ID" value="GBO09097.1"/>
    <property type="molecule type" value="Genomic_DNA"/>
</dbReference>
<organism evidence="1 3">
    <name type="scientific">Araneus ventricosus</name>
    <name type="common">Orbweaver spider</name>
    <name type="synonym">Epeira ventricosa</name>
    <dbReference type="NCBI Taxonomy" id="182803"/>
    <lineage>
        <taxon>Eukaryota</taxon>
        <taxon>Metazoa</taxon>
        <taxon>Ecdysozoa</taxon>
        <taxon>Arthropoda</taxon>
        <taxon>Chelicerata</taxon>
        <taxon>Arachnida</taxon>
        <taxon>Araneae</taxon>
        <taxon>Araneomorphae</taxon>
        <taxon>Entelegynae</taxon>
        <taxon>Araneoidea</taxon>
        <taxon>Araneidae</taxon>
        <taxon>Araneus</taxon>
    </lineage>
</organism>
<feature type="non-terminal residue" evidence="1">
    <location>
        <position position="70"/>
    </location>
</feature>
<evidence type="ECO:0000313" key="2">
    <source>
        <dbReference type="EMBL" id="GBO09097.1"/>
    </source>
</evidence>
<name>A0A4Y2U0N9_ARAVE</name>
<gene>
    <name evidence="1" type="ORF">AVEN_193702_1</name>
    <name evidence="2" type="ORF">AVEN_50829_1</name>
</gene>
<dbReference type="EMBL" id="BGPR01032844">
    <property type="protein sequence ID" value="GBO06549.1"/>
    <property type="molecule type" value="Genomic_DNA"/>
</dbReference>
<evidence type="ECO:0000313" key="3">
    <source>
        <dbReference type="Proteomes" id="UP000499080"/>
    </source>
</evidence>
<sequence>MHRNQYLSESAFGSALRRLAVSYLYSSGGEETLEPSHGRNRPLGTWKFRRWSPLSTIVQWSERKAELHPL</sequence>
<reference evidence="1 3" key="1">
    <citation type="journal article" date="2019" name="Sci. Rep.">
        <title>Orb-weaving spider Araneus ventricosus genome elucidates the spidroin gene catalogue.</title>
        <authorList>
            <person name="Kono N."/>
            <person name="Nakamura H."/>
            <person name="Ohtoshi R."/>
            <person name="Moran D.A.P."/>
            <person name="Shinohara A."/>
            <person name="Yoshida Y."/>
            <person name="Fujiwara M."/>
            <person name="Mori M."/>
            <person name="Tomita M."/>
            <person name="Arakawa K."/>
        </authorList>
    </citation>
    <scope>NUCLEOTIDE SEQUENCE [LARGE SCALE GENOMIC DNA]</scope>
</reference>
<accession>A0A4Y2U0N9</accession>
<comment type="caution">
    <text evidence="1">The sequence shown here is derived from an EMBL/GenBank/DDBJ whole genome shotgun (WGS) entry which is preliminary data.</text>
</comment>
<protein>
    <submittedName>
        <fullName evidence="1">Uncharacterized protein</fullName>
    </submittedName>
</protein>
<proteinExistence type="predicted"/>
<keyword evidence="3" id="KW-1185">Reference proteome</keyword>
<dbReference type="AlphaFoldDB" id="A0A4Y2U0N9"/>
<dbReference type="Proteomes" id="UP000499080">
    <property type="component" value="Unassembled WGS sequence"/>
</dbReference>
<evidence type="ECO:0000313" key="1">
    <source>
        <dbReference type="EMBL" id="GBO06549.1"/>
    </source>
</evidence>